<evidence type="ECO:0000313" key="3">
    <source>
        <dbReference type="EMBL" id="AUH65833.1"/>
    </source>
</evidence>
<gene>
    <name evidence="3" type="ORF">CX676_18105</name>
</gene>
<keyword evidence="2" id="KW-0812">Transmembrane</keyword>
<name>A0A2H5F2R2_9RHOB</name>
<accession>A0A2H5F2R2</accession>
<feature type="transmembrane region" description="Helical" evidence="2">
    <location>
        <begin position="183"/>
        <end position="202"/>
    </location>
</feature>
<feature type="transmembrane region" description="Helical" evidence="2">
    <location>
        <begin position="138"/>
        <end position="163"/>
    </location>
</feature>
<evidence type="ECO:0000256" key="1">
    <source>
        <dbReference type="SAM" id="MobiDB-lite"/>
    </source>
</evidence>
<keyword evidence="2" id="KW-0472">Membrane</keyword>
<feature type="transmembrane region" description="Helical" evidence="2">
    <location>
        <begin position="526"/>
        <end position="553"/>
    </location>
</feature>
<feature type="transmembrane region" description="Helical" evidence="2">
    <location>
        <begin position="305"/>
        <end position="323"/>
    </location>
</feature>
<keyword evidence="4" id="KW-1185">Reference proteome</keyword>
<dbReference type="AlphaFoldDB" id="A0A2H5F2R2"/>
<dbReference type="EMBL" id="CP025430">
    <property type="protein sequence ID" value="AUH65833.1"/>
    <property type="molecule type" value="Genomic_DNA"/>
</dbReference>
<feature type="transmembrane region" description="Helical" evidence="2">
    <location>
        <begin position="366"/>
        <end position="390"/>
    </location>
</feature>
<evidence type="ECO:0000256" key="2">
    <source>
        <dbReference type="SAM" id="Phobius"/>
    </source>
</evidence>
<keyword evidence="2" id="KW-1133">Transmembrane helix</keyword>
<organism evidence="3 4">
    <name type="scientific">Paracoccus zhejiangensis</name>
    <dbReference type="NCBI Taxonomy" id="1077935"/>
    <lineage>
        <taxon>Bacteria</taxon>
        <taxon>Pseudomonadati</taxon>
        <taxon>Pseudomonadota</taxon>
        <taxon>Alphaproteobacteria</taxon>
        <taxon>Rhodobacterales</taxon>
        <taxon>Paracoccaceae</taxon>
        <taxon>Paracoccus</taxon>
    </lineage>
</organism>
<reference evidence="3 4" key="1">
    <citation type="journal article" date="2013" name="Antonie Van Leeuwenhoek">
        <title>Paracoccus zhejiangensis sp. nov., isolated from activated sludge in wastewater-treatment system.</title>
        <authorList>
            <person name="Wu Z.G."/>
            <person name="Zhang D.F."/>
            <person name="Liu Y.L."/>
            <person name="Wang F."/>
            <person name="Jiang X."/>
            <person name="Li C."/>
            <person name="Li S.P."/>
            <person name="Hong Q."/>
            <person name="Li W.J."/>
        </authorList>
    </citation>
    <scope>NUCLEOTIDE SEQUENCE [LARGE SCALE GENOMIC DNA]</scope>
    <source>
        <strain evidence="3 4">J6</strain>
    </source>
</reference>
<dbReference type="SUPFAM" id="SSF53474">
    <property type="entry name" value="alpha/beta-Hydrolases"/>
    <property type="match status" value="1"/>
</dbReference>
<sequence>MVVLKKTLLLIVHGIGEQAPGETIDALTGGAVQELGLPGPIEGRTEMIAEKVEGSELLKLFPCTIRRTTVPATAANKLPEDQEILAGEVYWSDLSRAPNGSFDTAIDLLRTILGLGYLALENVDDSAAEVSPWSRRAVYLFVWIFFALIAPFNALLLIASISLLVDPFLVQIGIEPGQLPGTMLIAGMGGVVALCCLFWRAMIRSPQSSYMVRAFVAGLGGLAVLAALAALLVSWTGDAPWLEALRQASCRSIEMTTCWSLDHQDIALFAWGATLLMGIIWLGAVAILLALFVTSTLTDLGLKRTLLVFGLPVLLIVAAQGAPAGSRDWLLIALGTVVALALIPAARKRLIRTANRITEFFGQRGLIYLSLCNAMLILWMLITSALWALFSGVVQKLDGDEGGKTLLTQVYADYSGLLLSTMAYIMIAVAALVLVGVVPLMIRRIRRGQLAQDEQTVLDIWCGRLILNPVLNQLLFVLILWIAFGGLFQASKTGLDVVGIPYYEWNTDTLIGRLSSFHERVTELNVLAVAVTAFLGLAIYRGASFIAAALGVARDISIYSTRTLAGKPGPGSDSHYAQRERILARFRLVHDHLARQMDYDRLIVVSHSQGTVIAAQSLAEGVFPDRPRFLLTMGSPLTHIYGQYFAKGFGLDPLAGRLARWINIYRCDDFVGTQVRVQGGLVENLRVGPNGHTGYWTDRNVWSALRGALTRTDTPGNTVSDRDSPKPPLVA</sequence>
<feature type="transmembrane region" description="Helical" evidence="2">
    <location>
        <begin position="214"/>
        <end position="235"/>
    </location>
</feature>
<dbReference type="Proteomes" id="UP000234530">
    <property type="component" value="Chromosome"/>
</dbReference>
<dbReference type="KEGG" id="pzh:CX676_18105"/>
<evidence type="ECO:0000313" key="4">
    <source>
        <dbReference type="Proteomes" id="UP000234530"/>
    </source>
</evidence>
<feature type="transmembrane region" description="Helical" evidence="2">
    <location>
        <begin position="269"/>
        <end position="293"/>
    </location>
</feature>
<feature type="transmembrane region" description="Helical" evidence="2">
    <location>
        <begin position="329"/>
        <end position="346"/>
    </location>
</feature>
<dbReference type="Gene3D" id="3.40.50.1820">
    <property type="entry name" value="alpha/beta hydrolase"/>
    <property type="match status" value="1"/>
</dbReference>
<dbReference type="InterPro" id="IPR029058">
    <property type="entry name" value="AB_hydrolase_fold"/>
</dbReference>
<proteinExistence type="predicted"/>
<feature type="transmembrane region" description="Helical" evidence="2">
    <location>
        <begin position="422"/>
        <end position="442"/>
    </location>
</feature>
<protein>
    <submittedName>
        <fullName evidence="3">Uncharacterized protein</fullName>
    </submittedName>
</protein>
<feature type="transmembrane region" description="Helical" evidence="2">
    <location>
        <begin position="474"/>
        <end position="491"/>
    </location>
</feature>
<feature type="region of interest" description="Disordered" evidence="1">
    <location>
        <begin position="712"/>
        <end position="731"/>
    </location>
</feature>